<evidence type="ECO:0000313" key="2">
    <source>
        <dbReference type="Proteomes" id="UP000364291"/>
    </source>
</evidence>
<dbReference type="Proteomes" id="UP000364291">
    <property type="component" value="Unassembled WGS sequence"/>
</dbReference>
<reference evidence="1 2" key="1">
    <citation type="submission" date="2019-08" db="EMBL/GenBank/DDBJ databases">
        <authorList>
            <person name="Peeters C."/>
        </authorList>
    </citation>
    <scope>NUCLEOTIDE SEQUENCE [LARGE SCALE GENOMIC DNA]</scope>
    <source>
        <strain evidence="1 2">LMG 18089</strain>
    </source>
</reference>
<dbReference type="AlphaFoldDB" id="A0A5E5P3K6"/>
<name>A0A5E5P3K6_9BURK</name>
<organism evidence="1 2">
    <name type="scientific">Pandoraea apista</name>
    <dbReference type="NCBI Taxonomy" id="93218"/>
    <lineage>
        <taxon>Bacteria</taxon>
        <taxon>Pseudomonadati</taxon>
        <taxon>Pseudomonadota</taxon>
        <taxon>Betaproteobacteria</taxon>
        <taxon>Burkholderiales</taxon>
        <taxon>Burkholderiaceae</taxon>
        <taxon>Pandoraea</taxon>
    </lineage>
</organism>
<accession>A0A5E5P3K6</accession>
<sequence length="61" mass="6724">MTVVFMGIDSESDEFNAWFSGPQADDSAFTVVKTTTSDPRYSTWFGAQPTFVQASVPQPQD</sequence>
<proteinExistence type="predicted"/>
<evidence type="ECO:0000313" key="1">
    <source>
        <dbReference type="EMBL" id="VVG70954.1"/>
    </source>
</evidence>
<dbReference type="EMBL" id="CABPSX010000003">
    <property type="protein sequence ID" value="VVG70954.1"/>
    <property type="molecule type" value="Genomic_DNA"/>
</dbReference>
<protein>
    <submittedName>
        <fullName evidence="1">Uncharacterized protein</fullName>
    </submittedName>
</protein>
<gene>
    <name evidence="1" type="ORF">PAP18089_01926</name>
</gene>
<dbReference type="RefSeq" id="WP_150728638.1">
    <property type="nucleotide sequence ID" value="NZ_CABPSX010000003.1"/>
</dbReference>